<dbReference type="HAMAP" id="MF_00024">
    <property type="entry name" value="CobD_CbiB"/>
    <property type="match status" value="1"/>
</dbReference>
<evidence type="ECO:0000313" key="11">
    <source>
        <dbReference type="Proteomes" id="UP001319827"/>
    </source>
</evidence>
<keyword evidence="5 9" id="KW-0169">Cobalamin biosynthesis</keyword>
<evidence type="ECO:0000256" key="6">
    <source>
        <dbReference type="ARBA" id="ARBA00022692"/>
    </source>
</evidence>
<comment type="subcellular location">
    <subcellularLocation>
        <location evidence="1 9">Cell membrane</location>
        <topology evidence="1 9">Multi-pass membrane protein</topology>
    </subcellularLocation>
</comment>
<dbReference type="Pfam" id="PF03186">
    <property type="entry name" value="CobD_Cbib"/>
    <property type="match status" value="1"/>
</dbReference>
<accession>A0ABM8HTF5</accession>
<evidence type="ECO:0000256" key="3">
    <source>
        <dbReference type="ARBA" id="ARBA00006263"/>
    </source>
</evidence>
<dbReference type="NCBIfam" id="TIGR00380">
    <property type="entry name" value="cobal_cbiB"/>
    <property type="match status" value="1"/>
</dbReference>
<evidence type="ECO:0000256" key="1">
    <source>
        <dbReference type="ARBA" id="ARBA00004651"/>
    </source>
</evidence>
<keyword evidence="8 9" id="KW-0472">Membrane</keyword>
<feature type="transmembrane region" description="Helical" evidence="9">
    <location>
        <begin position="26"/>
        <end position="43"/>
    </location>
</feature>
<keyword evidence="7 9" id="KW-1133">Transmembrane helix</keyword>
<evidence type="ECO:0000313" key="10">
    <source>
        <dbReference type="EMBL" id="BCR03749.1"/>
    </source>
</evidence>
<feature type="transmembrane region" description="Helical" evidence="9">
    <location>
        <begin position="292"/>
        <end position="311"/>
    </location>
</feature>
<name>A0ABM8HTF5_9BACT</name>
<dbReference type="InterPro" id="IPR004485">
    <property type="entry name" value="Cobalamin_biosynth_CobD/CbiB"/>
</dbReference>
<feature type="transmembrane region" description="Helical" evidence="9">
    <location>
        <begin position="78"/>
        <end position="97"/>
    </location>
</feature>
<comment type="function">
    <text evidence="9">Converts cobyric acid to cobinamide by the addition of aminopropanol on the F carboxylic group.</text>
</comment>
<dbReference type="RefSeq" id="WP_225911620.1">
    <property type="nucleotide sequence ID" value="NZ_AP024355.1"/>
</dbReference>
<feature type="transmembrane region" description="Helical" evidence="9">
    <location>
        <begin position="208"/>
        <end position="228"/>
    </location>
</feature>
<keyword evidence="6 9" id="KW-0812">Transmembrane</keyword>
<dbReference type="Proteomes" id="UP001319827">
    <property type="component" value="Chromosome"/>
</dbReference>
<evidence type="ECO:0000256" key="2">
    <source>
        <dbReference type="ARBA" id="ARBA00004953"/>
    </source>
</evidence>
<dbReference type="PANTHER" id="PTHR34308:SF1">
    <property type="entry name" value="COBALAMIN BIOSYNTHESIS PROTEIN CBIB"/>
    <property type="match status" value="1"/>
</dbReference>
<dbReference type="EMBL" id="AP024355">
    <property type="protein sequence ID" value="BCR03749.1"/>
    <property type="molecule type" value="Genomic_DNA"/>
</dbReference>
<evidence type="ECO:0000256" key="9">
    <source>
        <dbReference type="HAMAP-Rule" id="MF_00024"/>
    </source>
</evidence>
<evidence type="ECO:0000256" key="7">
    <source>
        <dbReference type="ARBA" id="ARBA00022989"/>
    </source>
</evidence>
<reference evidence="10 11" key="1">
    <citation type="journal article" date="2016" name="C (Basel)">
        <title>Selective Growth of and Electricity Production by Marine Exoelectrogenic Bacteria in Self-Aggregated Hydrogel of Microbially Reduced Graphene Oxide.</title>
        <authorList>
            <person name="Yoshida N."/>
            <person name="Goto Y."/>
            <person name="Miyata Y."/>
        </authorList>
    </citation>
    <scope>NUCLEOTIDE SEQUENCE [LARGE SCALE GENOMIC DNA]</scope>
    <source>
        <strain evidence="10 11">NIT-T3</strain>
    </source>
</reference>
<reference evidence="10 11" key="2">
    <citation type="journal article" date="2021" name="Int. J. Syst. Evol. Microbiol.">
        <title>Isolation and Polyphasic Characterization of Desulfuromonas versatilis sp. Nov., an Electrogenic Bacteria Capable of Versatile Metabolism Isolated from a Graphene Oxide-Reducing Enrichment Culture.</title>
        <authorList>
            <person name="Xie L."/>
            <person name="Yoshida N."/>
            <person name="Ishii S."/>
            <person name="Meng L."/>
        </authorList>
    </citation>
    <scope>NUCLEOTIDE SEQUENCE [LARGE SCALE GENOMIC DNA]</scope>
    <source>
        <strain evidence="10 11">NIT-T3</strain>
    </source>
</reference>
<keyword evidence="11" id="KW-1185">Reference proteome</keyword>
<keyword evidence="4 9" id="KW-1003">Cell membrane</keyword>
<evidence type="ECO:0000256" key="4">
    <source>
        <dbReference type="ARBA" id="ARBA00022475"/>
    </source>
</evidence>
<protein>
    <recommendedName>
        <fullName evidence="9">Cobalamin biosynthesis protein CobD</fullName>
    </recommendedName>
</protein>
<feature type="transmembrane region" description="Helical" evidence="9">
    <location>
        <begin position="50"/>
        <end position="72"/>
    </location>
</feature>
<feature type="transmembrane region" description="Helical" evidence="9">
    <location>
        <begin position="156"/>
        <end position="173"/>
    </location>
</feature>
<dbReference type="PANTHER" id="PTHR34308">
    <property type="entry name" value="COBALAMIN BIOSYNTHESIS PROTEIN CBIB"/>
    <property type="match status" value="1"/>
</dbReference>
<evidence type="ECO:0000256" key="8">
    <source>
        <dbReference type="ARBA" id="ARBA00023136"/>
    </source>
</evidence>
<sequence length="312" mass="33566">MEWLIPCAFALDLVLGDPRRLTHPVVLIGGLIEGLEVPLVGLLKNRRLAGILLTALTLLVTGLVAIAVLKLAQAVHPWLGWLAALWLAYTTLALRSLHKESREVVTLVEQGDLDEARRSLALIVGRETSHLDEEGILRACIETVAENTSDGVIGPLFYLFIGGPVLALLYKAASTLDSMVGYRDDRYRELGWASARFDDLLNLVPARLTGLLMALAAWPLGLNGAEALRIMLRDARKHSSPNAGYPEAAAAGALEVQLGGPAIYFGARVEKPTLGDADRPITVAGYRAMVRLMYLASLLALGLGVLLQSLLA</sequence>
<evidence type="ECO:0000256" key="5">
    <source>
        <dbReference type="ARBA" id="ARBA00022573"/>
    </source>
</evidence>
<comment type="pathway">
    <text evidence="2 9">Cofactor biosynthesis; adenosylcobalamin biosynthesis.</text>
</comment>
<organism evidence="10 11">
    <name type="scientific">Desulfuromonas versatilis</name>
    <dbReference type="NCBI Taxonomy" id="2802975"/>
    <lineage>
        <taxon>Bacteria</taxon>
        <taxon>Pseudomonadati</taxon>
        <taxon>Thermodesulfobacteriota</taxon>
        <taxon>Desulfuromonadia</taxon>
        <taxon>Desulfuromonadales</taxon>
        <taxon>Desulfuromonadaceae</taxon>
        <taxon>Desulfuromonas</taxon>
    </lineage>
</organism>
<proteinExistence type="inferred from homology"/>
<gene>
    <name evidence="10" type="primary">cbiB</name>
    <name evidence="9" type="synonym">cobD</name>
    <name evidence="10" type="ORF">DESUT3_08180</name>
</gene>
<comment type="similarity">
    <text evidence="3 9">Belongs to the CobD/CbiB family.</text>
</comment>